<comment type="caution">
    <text evidence="2">The sequence shown here is derived from an EMBL/GenBank/DDBJ whole genome shotgun (WGS) entry which is preliminary data.</text>
</comment>
<dbReference type="Pfam" id="PF05171">
    <property type="entry name" value="HemS"/>
    <property type="match status" value="1"/>
</dbReference>
<gene>
    <name evidence="2" type="ORF">Aconfl_15040</name>
</gene>
<dbReference type="RefSeq" id="WP_338223600.1">
    <property type="nucleotide sequence ID" value="NZ_BTPD01000004.1"/>
</dbReference>
<protein>
    <submittedName>
        <fullName evidence="2">Hemin-degrading factor</fullName>
    </submittedName>
</protein>
<sequence length="349" mass="40007">METAFITTSSLKNAWEELKAKEPQLRIRDAAQKLGVSEAELLATGMGDNVIRLKEDFVDQVQKFPKLGKVMSLTRNEGCVLEHKGTFQKIDIMQAGPQQIGTVIGPIEQRVFFGAWKFGFAVSNDTPRGPQNSLQYFDKEGNAVMKVFFQEETNLEFAELFLKDHQAEEQSPVLVLESFPAKEYISREELDEASFTSDWENMKDTHDFFGMLRKYKLNRLNAVEWIDDKWAYEVDRLSTRKILESASETQLPIMIFAGNMGNIQIHQGKVNSIRMMGDWLNVMDPEFNMHLNEREIARAFVVHKNTTEGLVSALELFDKDGEMVAQFFGLRKPGIPQKPEWKAILDRLN</sequence>
<evidence type="ECO:0000259" key="1">
    <source>
        <dbReference type="Pfam" id="PF05171"/>
    </source>
</evidence>
<name>A0ABQ6PMI4_9BACT</name>
<evidence type="ECO:0000313" key="2">
    <source>
        <dbReference type="EMBL" id="GMQ28861.1"/>
    </source>
</evidence>
<dbReference type="Gene3D" id="3.40.1570.10">
    <property type="entry name" value="HemS/ChuS/ChuX like domains"/>
    <property type="match status" value="2"/>
</dbReference>
<dbReference type="CDD" id="cd16831">
    <property type="entry name" value="HemS-like_C"/>
    <property type="match status" value="1"/>
</dbReference>
<dbReference type="SUPFAM" id="SSF144064">
    <property type="entry name" value="Heme iron utilization protein-like"/>
    <property type="match status" value="1"/>
</dbReference>
<dbReference type="Proteomes" id="UP001338309">
    <property type="component" value="Unassembled WGS sequence"/>
</dbReference>
<proteinExistence type="predicted"/>
<evidence type="ECO:0000313" key="3">
    <source>
        <dbReference type="Proteomes" id="UP001338309"/>
    </source>
</evidence>
<organism evidence="2 3">
    <name type="scientific">Algoriphagus confluentis</name>
    <dbReference type="NCBI Taxonomy" id="1697556"/>
    <lineage>
        <taxon>Bacteria</taxon>
        <taxon>Pseudomonadati</taxon>
        <taxon>Bacteroidota</taxon>
        <taxon>Cytophagia</taxon>
        <taxon>Cytophagales</taxon>
        <taxon>Cyclobacteriaceae</taxon>
        <taxon>Algoriphagus</taxon>
    </lineage>
</organism>
<dbReference type="CDD" id="cd16830">
    <property type="entry name" value="HemS-like_N"/>
    <property type="match status" value="1"/>
</dbReference>
<dbReference type="InterPro" id="IPR010413">
    <property type="entry name" value="HutX-like"/>
</dbReference>
<dbReference type="InterPro" id="IPR053733">
    <property type="entry name" value="Heme_Transport_Util_sf"/>
</dbReference>
<feature type="domain" description="Haemin-degrading HemS/ChuX" evidence="1">
    <location>
        <begin position="217"/>
        <end position="348"/>
    </location>
</feature>
<dbReference type="EMBL" id="BTPD01000004">
    <property type="protein sequence ID" value="GMQ28861.1"/>
    <property type="molecule type" value="Genomic_DNA"/>
</dbReference>
<dbReference type="Pfam" id="PF06228">
    <property type="entry name" value="ChuX_HutX"/>
    <property type="match status" value="1"/>
</dbReference>
<dbReference type="InterPro" id="IPR007845">
    <property type="entry name" value="HemS/ChuX_dom"/>
</dbReference>
<reference evidence="2 3" key="1">
    <citation type="submission" date="2023-08" db="EMBL/GenBank/DDBJ databases">
        <title>Draft genome sequence of Algoriphagus confluentis.</title>
        <authorList>
            <person name="Takatani N."/>
            <person name="Hosokawa M."/>
            <person name="Sawabe T."/>
        </authorList>
    </citation>
    <scope>NUCLEOTIDE SEQUENCE [LARGE SCALE GENOMIC DNA]</scope>
    <source>
        <strain evidence="2 3">NBRC 111222</strain>
    </source>
</reference>
<accession>A0ABQ6PMI4</accession>
<keyword evidence="3" id="KW-1185">Reference proteome</keyword>